<dbReference type="InterPro" id="IPR051393">
    <property type="entry name" value="ABC_transporter_permease"/>
</dbReference>
<evidence type="ECO:0000256" key="4">
    <source>
        <dbReference type="ARBA" id="ARBA00022692"/>
    </source>
</evidence>
<evidence type="ECO:0000256" key="2">
    <source>
        <dbReference type="ARBA" id="ARBA00022448"/>
    </source>
</evidence>
<dbReference type="InterPro" id="IPR000515">
    <property type="entry name" value="MetI-like"/>
</dbReference>
<keyword evidence="3" id="KW-1003">Cell membrane</keyword>
<dbReference type="Pfam" id="PF00528">
    <property type="entry name" value="BPD_transp_1"/>
    <property type="match status" value="1"/>
</dbReference>
<feature type="transmembrane region" description="Helical" evidence="7">
    <location>
        <begin position="75"/>
        <end position="97"/>
    </location>
</feature>
<comment type="subcellular location">
    <subcellularLocation>
        <location evidence="1 7">Cell membrane</location>
        <topology evidence="1 7">Multi-pass membrane protein</topology>
    </subcellularLocation>
</comment>
<feature type="transmembrane region" description="Helical" evidence="7">
    <location>
        <begin position="202"/>
        <end position="224"/>
    </location>
</feature>
<evidence type="ECO:0000313" key="9">
    <source>
        <dbReference type="EMBL" id="UUX33184.1"/>
    </source>
</evidence>
<dbReference type="SUPFAM" id="SSF161098">
    <property type="entry name" value="MetI-like"/>
    <property type="match status" value="1"/>
</dbReference>
<feature type="transmembrane region" description="Helical" evidence="7">
    <location>
        <begin position="12"/>
        <end position="34"/>
    </location>
</feature>
<keyword evidence="10" id="KW-1185">Reference proteome</keyword>
<dbReference type="PANTHER" id="PTHR30193">
    <property type="entry name" value="ABC TRANSPORTER PERMEASE PROTEIN"/>
    <property type="match status" value="1"/>
</dbReference>
<proteinExistence type="inferred from homology"/>
<dbReference type="EMBL" id="CP102453">
    <property type="protein sequence ID" value="UUX33184.1"/>
    <property type="molecule type" value="Genomic_DNA"/>
</dbReference>
<dbReference type="InterPro" id="IPR035906">
    <property type="entry name" value="MetI-like_sf"/>
</dbReference>
<feature type="domain" description="ABC transmembrane type-1" evidence="8">
    <location>
        <begin position="71"/>
        <end position="283"/>
    </location>
</feature>
<comment type="similarity">
    <text evidence="7">Belongs to the binding-protein-dependent transport system permease family.</text>
</comment>
<keyword evidence="2 7" id="KW-0813">Transport</keyword>
<evidence type="ECO:0000256" key="6">
    <source>
        <dbReference type="ARBA" id="ARBA00023136"/>
    </source>
</evidence>
<accession>A0ABY5P3F0</accession>
<evidence type="ECO:0000259" key="8">
    <source>
        <dbReference type="PROSITE" id="PS50928"/>
    </source>
</evidence>
<evidence type="ECO:0000256" key="5">
    <source>
        <dbReference type="ARBA" id="ARBA00022989"/>
    </source>
</evidence>
<gene>
    <name evidence="9" type="ORF">NRE15_09755</name>
</gene>
<dbReference type="RefSeq" id="WP_313792687.1">
    <property type="nucleotide sequence ID" value="NZ_CP102453.1"/>
</dbReference>
<keyword evidence="6 7" id="KW-0472">Membrane</keyword>
<feature type="transmembrane region" description="Helical" evidence="7">
    <location>
        <begin position="156"/>
        <end position="181"/>
    </location>
</feature>
<dbReference type="CDD" id="cd06261">
    <property type="entry name" value="TM_PBP2"/>
    <property type="match status" value="1"/>
</dbReference>
<evidence type="ECO:0000256" key="7">
    <source>
        <dbReference type="RuleBase" id="RU363032"/>
    </source>
</evidence>
<sequence>MEITNQRKKFNWKPVVFIVPAMIVLIVFNIYPLIRMVYNSFFNWNMISDMKFIGFENYERLFNSSDFYQILGNTVFYVIFTVAAGMILGLLLALYLSKDTPINRFLQSVSFMPYVVSMASISLLMSWMMNYDYGFINYFLSLFGIEPINWLGDPDVAMTSLVIISVWKNLGYNALILISALQSIPRHLYEAASLDNASRWRVFTKISLPMISPTIFFLTIISIINSFKMFETANIMTQGGPLNATTTLVYAIYEEGTLYFKVGYASAIGVVLLVILAVLTIIYFRLLSRRVHYQ</sequence>
<keyword evidence="4 7" id="KW-0812">Transmembrane</keyword>
<dbReference type="PANTHER" id="PTHR30193:SF37">
    <property type="entry name" value="INNER MEMBRANE ABC TRANSPORTER PERMEASE PROTEIN YCJO"/>
    <property type="match status" value="1"/>
</dbReference>
<dbReference type="PROSITE" id="PS50928">
    <property type="entry name" value="ABC_TM1"/>
    <property type="match status" value="1"/>
</dbReference>
<name>A0ABY5P3F0_9LACT</name>
<evidence type="ECO:0000256" key="3">
    <source>
        <dbReference type="ARBA" id="ARBA00022475"/>
    </source>
</evidence>
<dbReference type="Proteomes" id="UP001315967">
    <property type="component" value="Chromosome"/>
</dbReference>
<organism evidence="9 10">
    <name type="scientific">Fundicoccus culcitae</name>
    <dbReference type="NCBI Taxonomy" id="2969821"/>
    <lineage>
        <taxon>Bacteria</taxon>
        <taxon>Bacillati</taxon>
        <taxon>Bacillota</taxon>
        <taxon>Bacilli</taxon>
        <taxon>Lactobacillales</taxon>
        <taxon>Aerococcaceae</taxon>
        <taxon>Fundicoccus</taxon>
    </lineage>
</organism>
<evidence type="ECO:0000313" key="10">
    <source>
        <dbReference type="Proteomes" id="UP001315967"/>
    </source>
</evidence>
<keyword evidence="5 7" id="KW-1133">Transmembrane helix</keyword>
<evidence type="ECO:0000256" key="1">
    <source>
        <dbReference type="ARBA" id="ARBA00004651"/>
    </source>
</evidence>
<feature type="transmembrane region" description="Helical" evidence="7">
    <location>
        <begin position="262"/>
        <end position="284"/>
    </location>
</feature>
<feature type="transmembrane region" description="Helical" evidence="7">
    <location>
        <begin position="109"/>
        <end position="129"/>
    </location>
</feature>
<protein>
    <submittedName>
        <fullName evidence="9">Sugar ABC transporter permease</fullName>
    </submittedName>
</protein>
<reference evidence="9 10" key="1">
    <citation type="submission" date="2022-08" db="EMBL/GenBank/DDBJ databases">
        <title>Aerococcaceae sp. nov isolated from spoiled eye mask.</title>
        <authorList>
            <person name="Zhou G."/>
            <person name="Xie X.-B."/>
            <person name="Shi Q.-S."/>
            <person name="Wang Y.-S."/>
            <person name="Wen X."/>
            <person name="Peng H."/>
            <person name="Yang X.-J."/>
            <person name="Tao H.-B."/>
            <person name="Huang X.-M."/>
        </authorList>
    </citation>
    <scope>NUCLEOTIDE SEQUENCE [LARGE SCALE GENOMIC DNA]</scope>
    <source>
        <strain evidence="10">DM20194951</strain>
    </source>
</reference>
<dbReference type="Gene3D" id="1.10.3720.10">
    <property type="entry name" value="MetI-like"/>
    <property type="match status" value="1"/>
</dbReference>